<dbReference type="Pfam" id="PF00583">
    <property type="entry name" value="Acetyltransf_1"/>
    <property type="match status" value="1"/>
</dbReference>
<dbReference type="InterPro" id="IPR000182">
    <property type="entry name" value="GNAT_dom"/>
</dbReference>
<dbReference type="SUPFAM" id="SSF55729">
    <property type="entry name" value="Acyl-CoA N-acyltransferases (Nat)"/>
    <property type="match status" value="1"/>
</dbReference>
<dbReference type="CDD" id="cd04301">
    <property type="entry name" value="NAT_SF"/>
    <property type="match status" value="1"/>
</dbReference>
<dbReference type="AlphaFoldDB" id="A0A895XSN5"/>
<keyword evidence="3" id="KW-1185">Reference proteome</keyword>
<dbReference type="InterPro" id="IPR016181">
    <property type="entry name" value="Acyl_CoA_acyltransferase"/>
</dbReference>
<proteinExistence type="predicted"/>
<name>A0A895XSN5_9ACTN</name>
<reference evidence="2" key="1">
    <citation type="submission" date="2021-02" db="EMBL/GenBank/DDBJ databases">
        <title>Natronoglycomyces albus gen. nov., sp. nov, a haloalkaliphilic actinobacterium from a soda solonchak soil.</title>
        <authorList>
            <person name="Sorokin D.Y."/>
            <person name="Khijniak T.V."/>
            <person name="Zakharycheva A.P."/>
            <person name="Boueva O.V."/>
            <person name="Ariskina E.V."/>
            <person name="Hahnke R.L."/>
            <person name="Bunk B."/>
            <person name="Sproer C."/>
            <person name="Schumann P."/>
            <person name="Evtushenko L.I."/>
            <person name="Kublanov I.V."/>
        </authorList>
    </citation>
    <scope>NUCLEOTIDE SEQUENCE</scope>
    <source>
        <strain evidence="2">DSM 106290</strain>
    </source>
</reference>
<evidence type="ECO:0000259" key="1">
    <source>
        <dbReference type="PROSITE" id="PS51186"/>
    </source>
</evidence>
<protein>
    <submittedName>
        <fullName evidence="2">GNAT family N-acetyltransferase</fullName>
    </submittedName>
</protein>
<dbReference type="RefSeq" id="WP_213171565.1">
    <property type="nucleotide sequence ID" value="NZ_CP070496.1"/>
</dbReference>
<accession>A0A895XSN5</accession>
<sequence length="185" mass="20457">MILSAADIMNRLDQIAAAYADIFAEPPFNRDPLTASAHYRHRLLNDAQRPGFRAAIAQTDGKIAAFATGWQTLAPFRTDRAYPQVSEQLGAQRVETSLVGAFEVDQLGVLAHSRGQGLGRAMLDELIADVPRQRAWLLTWSTAKATIDFYRHVGWRQLRPLTDTTGAEVKNDVVVFVSPAVPEEN</sequence>
<dbReference type="GO" id="GO:0016747">
    <property type="term" value="F:acyltransferase activity, transferring groups other than amino-acyl groups"/>
    <property type="evidence" value="ECO:0007669"/>
    <property type="project" value="InterPro"/>
</dbReference>
<evidence type="ECO:0000313" key="3">
    <source>
        <dbReference type="Proteomes" id="UP000662939"/>
    </source>
</evidence>
<dbReference type="Proteomes" id="UP000662939">
    <property type="component" value="Chromosome"/>
</dbReference>
<evidence type="ECO:0000313" key="2">
    <source>
        <dbReference type="EMBL" id="QSB05556.1"/>
    </source>
</evidence>
<organism evidence="2 3">
    <name type="scientific">Natronoglycomyces albus</name>
    <dbReference type="NCBI Taxonomy" id="2811108"/>
    <lineage>
        <taxon>Bacteria</taxon>
        <taxon>Bacillati</taxon>
        <taxon>Actinomycetota</taxon>
        <taxon>Actinomycetes</taxon>
        <taxon>Glycomycetales</taxon>
        <taxon>Glycomycetaceae</taxon>
        <taxon>Natronoglycomyces</taxon>
    </lineage>
</organism>
<feature type="domain" description="N-acetyltransferase" evidence="1">
    <location>
        <begin position="1"/>
        <end position="185"/>
    </location>
</feature>
<dbReference type="KEGG" id="nav:JQS30_01035"/>
<gene>
    <name evidence="2" type="ORF">JQS30_01035</name>
</gene>
<dbReference type="EMBL" id="CP070496">
    <property type="protein sequence ID" value="QSB05556.1"/>
    <property type="molecule type" value="Genomic_DNA"/>
</dbReference>
<dbReference type="Gene3D" id="3.40.630.30">
    <property type="match status" value="1"/>
</dbReference>
<dbReference type="PROSITE" id="PS51186">
    <property type="entry name" value="GNAT"/>
    <property type="match status" value="1"/>
</dbReference>